<feature type="compositionally biased region" description="Polar residues" evidence="1">
    <location>
        <begin position="69"/>
        <end position="87"/>
    </location>
</feature>
<evidence type="ECO:0000256" key="1">
    <source>
        <dbReference type="SAM" id="MobiDB-lite"/>
    </source>
</evidence>
<dbReference type="AlphaFoldDB" id="A0ABD3ADA1"/>
<gene>
    <name evidence="2" type="ORF">ACH5RR_009029</name>
</gene>
<evidence type="ECO:0000313" key="3">
    <source>
        <dbReference type="Proteomes" id="UP001630127"/>
    </source>
</evidence>
<proteinExistence type="predicted"/>
<protein>
    <submittedName>
        <fullName evidence="2">Uncharacterized protein</fullName>
    </submittedName>
</protein>
<feature type="region of interest" description="Disordered" evidence="1">
    <location>
        <begin position="64"/>
        <end position="96"/>
    </location>
</feature>
<accession>A0ABD3ADA1</accession>
<sequence length="96" mass="10367">MVIYPKGGYELDLLMKVLRMELVTRIKVALAVAPDEEASEVALPEKTRGMEAKEGFLKEFSKKSMGSDGLNSGISGPFGESTSSGVETYQVHLGMP</sequence>
<keyword evidence="3" id="KW-1185">Reference proteome</keyword>
<organism evidence="2 3">
    <name type="scientific">Cinchona calisaya</name>
    <dbReference type="NCBI Taxonomy" id="153742"/>
    <lineage>
        <taxon>Eukaryota</taxon>
        <taxon>Viridiplantae</taxon>
        <taxon>Streptophyta</taxon>
        <taxon>Embryophyta</taxon>
        <taxon>Tracheophyta</taxon>
        <taxon>Spermatophyta</taxon>
        <taxon>Magnoliopsida</taxon>
        <taxon>eudicotyledons</taxon>
        <taxon>Gunneridae</taxon>
        <taxon>Pentapetalae</taxon>
        <taxon>asterids</taxon>
        <taxon>lamiids</taxon>
        <taxon>Gentianales</taxon>
        <taxon>Rubiaceae</taxon>
        <taxon>Cinchonoideae</taxon>
        <taxon>Cinchoneae</taxon>
        <taxon>Cinchona</taxon>
    </lineage>
</organism>
<dbReference type="Proteomes" id="UP001630127">
    <property type="component" value="Unassembled WGS sequence"/>
</dbReference>
<reference evidence="2 3" key="1">
    <citation type="submission" date="2024-11" db="EMBL/GenBank/DDBJ databases">
        <title>A near-complete genome assembly of Cinchona calisaya.</title>
        <authorList>
            <person name="Lian D.C."/>
            <person name="Zhao X.W."/>
            <person name="Wei L."/>
        </authorList>
    </citation>
    <scope>NUCLEOTIDE SEQUENCE [LARGE SCALE GENOMIC DNA]</scope>
    <source>
        <tissue evidence="2">Nenye</tissue>
    </source>
</reference>
<name>A0ABD3ADA1_9GENT</name>
<dbReference type="EMBL" id="JBJUIK010000004">
    <property type="protein sequence ID" value="KAL3529707.1"/>
    <property type="molecule type" value="Genomic_DNA"/>
</dbReference>
<evidence type="ECO:0000313" key="2">
    <source>
        <dbReference type="EMBL" id="KAL3529707.1"/>
    </source>
</evidence>
<comment type="caution">
    <text evidence="2">The sequence shown here is derived from an EMBL/GenBank/DDBJ whole genome shotgun (WGS) entry which is preliminary data.</text>
</comment>